<protein>
    <recommendedName>
        <fullName evidence="6">Heterokaryon incompatibility domain-containing protein</fullName>
    </recommendedName>
</protein>
<evidence type="ECO:0000259" key="2">
    <source>
        <dbReference type="Pfam" id="PF06985"/>
    </source>
</evidence>
<evidence type="ECO:0008006" key="6">
    <source>
        <dbReference type="Google" id="ProtNLM"/>
    </source>
</evidence>
<feature type="domain" description="Nephrocystin 3-like N-terminal" evidence="3">
    <location>
        <begin position="109"/>
        <end position="271"/>
    </location>
</feature>
<organism evidence="4 5">
    <name type="scientific">Periconia digitata</name>
    <dbReference type="NCBI Taxonomy" id="1303443"/>
    <lineage>
        <taxon>Eukaryota</taxon>
        <taxon>Fungi</taxon>
        <taxon>Dikarya</taxon>
        <taxon>Ascomycota</taxon>
        <taxon>Pezizomycotina</taxon>
        <taxon>Dothideomycetes</taxon>
        <taxon>Pleosporomycetidae</taxon>
        <taxon>Pleosporales</taxon>
        <taxon>Massarineae</taxon>
        <taxon>Periconiaceae</taxon>
        <taxon>Periconia</taxon>
    </lineage>
</organism>
<dbReference type="PANTHER" id="PTHR24148">
    <property type="entry name" value="ANKYRIN REPEAT DOMAIN-CONTAINING PROTEIN 39 HOMOLOG-RELATED"/>
    <property type="match status" value="1"/>
</dbReference>
<keyword evidence="1" id="KW-0677">Repeat</keyword>
<dbReference type="InterPro" id="IPR010730">
    <property type="entry name" value="HET"/>
</dbReference>
<dbReference type="Pfam" id="PF24883">
    <property type="entry name" value="NPHP3_N"/>
    <property type="match status" value="1"/>
</dbReference>
<dbReference type="InterPro" id="IPR027417">
    <property type="entry name" value="P-loop_NTPase"/>
</dbReference>
<dbReference type="Pfam" id="PF26639">
    <property type="entry name" value="Het-6_barrel"/>
    <property type="match status" value="1"/>
</dbReference>
<gene>
    <name evidence="4" type="ORF">PDIGIT_LOCUS9346</name>
</gene>
<reference evidence="4" key="1">
    <citation type="submission" date="2023-01" db="EMBL/GenBank/DDBJ databases">
        <authorList>
            <person name="Van Ghelder C."/>
            <person name="Rancurel C."/>
        </authorList>
    </citation>
    <scope>NUCLEOTIDE SEQUENCE</scope>
    <source>
        <strain evidence="4">CNCM I-4278</strain>
    </source>
</reference>
<keyword evidence="5" id="KW-1185">Reference proteome</keyword>
<accession>A0A9W4UJP1</accession>
<dbReference type="InterPro" id="IPR052895">
    <property type="entry name" value="HetReg/Transcr_Mod"/>
</dbReference>
<comment type="caution">
    <text evidence="4">The sequence shown here is derived from an EMBL/GenBank/DDBJ whole genome shotgun (WGS) entry which is preliminary data.</text>
</comment>
<dbReference type="InterPro" id="IPR056884">
    <property type="entry name" value="NPHP3-like_N"/>
</dbReference>
<dbReference type="OrthoDB" id="3797385at2759"/>
<evidence type="ECO:0000256" key="1">
    <source>
        <dbReference type="ARBA" id="ARBA00022737"/>
    </source>
</evidence>
<evidence type="ECO:0000313" key="5">
    <source>
        <dbReference type="Proteomes" id="UP001152607"/>
    </source>
</evidence>
<dbReference type="Gene3D" id="3.40.50.300">
    <property type="entry name" value="P-loop containing nucleotide triphosphate hydrolases"/>
    <property type="match status" value="1"/>
</dbReference>
<proteinExistence type="predicted"/>
<feature type="domain" description="Heterokaryon incompatibility" evidence="2">
    <location>
        <begin position="670"/>
        <end position="755"/>
    </location>
</feature>
<dbReference type="PANTHER" id="PTHR24148:SF64">
    <property type="entry name" value="HETEROKARYON INCOMPATIBILITY DOMAIN-CONTAINING PROTEIN"/>
    <property type="match status" value="1"/>
</dbReference>
<sequence length="1175" mass="132920">MRIAEARFNTNLCGHVPFPLFSPPWDTFCVGNYLNNLMAVPRNFVVREVHTAQDGVTQIGHGNTINYADPVETQRNIQRWFASWLFDDPNSTQRSQARIVQEKGRAIKGCGEWLTHDLVPQWLADGSDCLWIYGDVGSGKSILCSLLISELRRMQPEVGTLLVVPAIFSFDVDYTARSEFLPNTILAWLCSFDPIPTPVKRARETHLNASEIHDIDALIEKTIAGLDAQGAEVGKGSLTIMLVLDAIDEVSYDQQRRTLSLINALVEQNKTYTAVRFRAVLFTRNDMRVKELCPTEEGWTHQQIPEDSLESDILTAVQGRLAESRLRMSASERHSLAKTVGDRAGGMFRLAGLYVDHLLKPNQRKLSSTQLQTIINALPNDLYDFYDRIISKIEDQEARRLSFKSLRWIFYASGVMSLGEIAEACSRSFPGDNEYVEGLISEVDPLDIVDPLSGFIHINPPLPEDTDDLDYEQHRITIAHFSVGEYLMNRVHLSFDVRPSFYQQYDASLYLAQAAFCYLGSYLSEPENTTIGAWPLLKYAADQWPYHVAASIHPSHRMSECCSLNINSLALKVRNCFAYPDADLYTDAEKLRQRVKDYMRAVLSEKQVALLSSRLLGSASLASMNESDAPPYNTLDLGQIRFVMLYPSSEENVNPRCELFTCSLDNDPNYDFIAWCWQASAPETEIPVAGRKVRTKASVIDALIHLQCRLERPQAIWVDMLCINRDDDAERTNQIQQISSTATNARQVICWLDRKYSAPPSLPSFDLYSNMFWRRSWVIQELVLAKQITIMFGNQSWDWQMVVPLLQSFTDNDVVSARRSRPDLITDGIAGAVKAGIKTIDSVQVIRKRLAEGEVVNLEELLSTFCHMRAPNLTDKIASLVSFNTEHYNEYQSLIDYSVPFTGVYVRLAVTIMESRKTLDLLAFNNIESCPHGLPTWAPCWVDPIFRDPLAPGVFKPDQPHLFQASKKQPRFDFREAISELHIYGLLVDEIATTWTRDDYIRRASTKGPDGNPILSRLPLPEFSEVYSWTDNHVPISLDFQEVKTVNCENSEIARALTEGRTIHHYSRASSILENADKLRLDTESLPLSRADRLICETKMGRLGNVPKRARKGDVVVVLEGARTPHVLRPFGKVGGKWVTYELVGECYVDGLMDGEAEQVKEGEQPVEPVKFVIE</sequence>
<dbReference type="EMBL" id="CAOQHR010000006">
    <property type="protein sequence ID" value="CAI6336252.1"/>
    <property type="molecule type" value="Genomic_DNA"/>
</dbReference>
<name>A0A9W4UJP1_9PLEO</name>
<evidence type="ECO:0000259" key="3">
    <source>
        <dbReference type="Pfam" id="PF24883"/>
    </source>
</evidence>
<dbReference type="Proteomes" id="UP001152607">
    <property type="component" value="Unassembled WGS sequence"/>
</dbReference>
<evidence type="ECO:0000313" key="4">
    <source>
        <dbReference type="EMBL" id="CAI6336252.1"/>
    </source>
</evidence>
<dbReference type="Pfam" id="PF06985">
    <property type="entry name" value="HET"/>
    <property type="match status" value="1"/>
</dbReference>
<dbReference type="AlphaFoldDB" id="A0A9W4UJP1"/>